<evidence type="ECO:0000313" key="1">
    <source>
        <dbReference type="EMBL" id="EST45042.1"/>
    </source>
</evidence>
<sequence length="115" mass="13209">MQVPFTHPTDLSAPISYNSLYNLPQAIKDLKDKTSVQSHFNKRIEFEQSIRPILAQQLALELDLASHSQTQVLTHSQKILLGYDNYICDTYFSRARAPTRTLEDIIREKDSSMVL</sequence>
<organism evidence="1">
    <name type="scientific">Spironucleus salmonicida</name>
    <dbReference type="NCBI Taxonomy" id="348837"/>
    <lineage>
        <taxon>Eukaryota</taxon>
        <taxon>Metamonada</taxon>
        <taxon>Diplomonadida</taxon>
        <taxon>Hexamitidae</taxon>
        <taxon>Hexamitinae</taxon>
        <taxon>Spironucleus</taxon>
    </lineage>
</organism>
<keyword evidence="3" id="KW-1185">Reference proteome</keyword>
<accession>V6LKE7</accession>
<dbReference type="VEuPathDB" id="GiardiaDB:SS50377_25495"/>
<dbReference type="EMBL" id="AUWU02000005">
    <property type="protein sequence ID" value="KAH0573375.1"/>
    <property type="molecule type" value="Genomic_DNA"/>
</dbReference>
<evidence type="ECO:0000313" key="2">
    <source>
        <dbReference type="EMBL" id="KAH0573375.1"/>
    </source>
</evidence>
<gene>
    <name evidence="1" type="ORF">SS50377_15061</name>
    <name evidence="2" type="ORF">SS50377_25495</name>
</gene>
<reference evidence="2" key="2">
    <citation type="submission" date="2020-12" db="EMBL/GenBank/DDBJ databases">
        <title>New Spironucleus salmonicida genome in near-complete chromosomes.</title>
        <authorList>
            <person name="Xu F."/>
            <person name="Kurt Z."/>
            <person name="Jimenez-Gonzalez A."/>
            <person name="Astvaldsson A."/>
            <person name="Andersson J.O."/>
            <person name="Svard S.G."/>
        </authorList>
    </citation>
    <scope>NUCLEOTIDE SEQUENCE</scope>
    <source>
        <strain evidence="2">ATCC 50377</strain>
    </source>
</reference>
<dbReference type="Proteomes" id="UP000018208">
    <property type="component" value="Unassembled WGS sequence"/>
</dbReference>
<dbReference type="AlphaFoldDB" id="V6LKE7"/>
<name>V6LKE7_9EUKA</name>
<reference evidence="1 2" key="1">
    <citation type="journal article" date="2014" name="PLoS Genet.">
        <title>The Genome of Spironucleus salmonicida Highlights a Fish Pathogen Adapted to Fluctuating Environments.</title>
        <authorList>
            <person name="Xu F."/>
            <person name="Jerlstrom-Hultqvist J."/>
            <person name="Einarsson E."/>
            <person name="Astvaldsson A."/>
            <person name="Svard S.G."/>
            <person name="Andersson J.O."/>
        </authorList>
    </citation>
    <scope>NUCLEOTIDE SEQUENCE</scope>
    <source>
        <strain evidence="2">ATCC 50377</strain>
    </source>
</reference>
<evidence type="ECO:0000313" key="3">
    <source>
        <dbReference type="Proteomes" id="UP000018208"/>
    </source>
</evidence>
<protein>
    <submittedName>
        <fullName evidence="1">Uncharacterized protein</fullName>
    </submittedName>
</protein>
<proteinExistence type="predicted"/>
<dbReference type="EMBL" id="KI546101">
    <property type="protein sequence ID" value="EST45042.1"/>
    <property type="molecule type" value="Genomic_DNA"/>
</dbReference>